<feature type="transmembrane region" description="Helical" evidence="1">
    <location>
        <begin position="72"/>
        <end position="92"/>
    </location>
</feature>
<keyword evidence="1" id="KW-0472">Membrane</keyword>
<feature type="transmembrane region" description="Helical" evidence="1">
    <location>
        <begin position="42"/>
        <end position="60"/>
    </location>
</feature>
<gene>
    <name evidence="2" type="ORF">HL657_11865</name>
</gene>
<evidence type="ECO:0000256" key="1">
    <source>
        <dbReference type="SAM" id="Phobius"/>
    </source>
</evidence>
<keyword evidence="3" id="KW-1185">Reference proteome</keyword>
<reference evidence="2 3" key="1">
    <citation type="submission" date="2020-05" db="EMBL/GenBank/DDBJ databases">
        <title>Isolation and characterization of methanoarchaea from a cold seep at offshore SW Taiwan.</title>
        <authorList>
            <person name="Chen Y.-W."/>
            <person name="Chen S.-C."/>
            <person name="Lai M.-C."/>
        </authorList>
    </citation>
    <scope>NUCLEOTIDE SEQUENCE [LARGE SCALE GENOMIC DNA]</scope>
    <source>
        <strain evidence="2 3">YWC-01</strain>
    </source>
</reference>
<feature type="transmembrane region" description="Helical" evidence="1">
    <location>
        <begin position="129"/>
        <end position="148"/>
    </location>
</feature>
<evidence type="ECO:0000313" key="2">
    <source>
        <dbReference type="EMBL" id="MDV4343851.1"/>
    </source>
</evidence>
<protein>
    <submittedName>
        <fullName evidence="2">Uncharacterized protein</fullName>
    </submittedName>
</protein>
<comment type="caution">
    <text evidence="2">The sequence shown here is derived from an EMBL/GenBank/DDBJ whole genome shotgun (WGS) entry which is preliminary data.</text>
</comment>
<dbReference type="RefSeq" id="WP_317297029.1">
    <property type="nucleotide sequence ID" value="NZ_JABFFQ010000011.1"/>
</dbReference>
<keyword evidence="1" id="KW-0812">Transmembrane</keyword>
<name>A0ABU3Z4V3_9EURY</name>
<evidence type="ECO:0000313" key="3">
    <source>
        <dbReference type="Proteomes" id="UP001273768"/>
    </source>
</evidence>
<dbReference type="EMBL" id="JABFFQ010000011">
    <property type="protein sequence ID" value="MDV4343851.1"/>
    <property type="molecule type" value="Genomic_DNA"/>
</dbReference>
<proteinExistence type="predicted"/>
<sequence>MISSLFTTTRPFLAILTSSNHVRFQKHAGMDANGVRESLKTLFWLAVIDLPLIFVVLQVIAGRSLGGQVTFLTYLTYIFLAGTAVLYAAVFAPGGAPAPAPHLRCSSSVPTEHRTLRPVALARRASPRLLAYAVPVLMFFPLAWEVVVDFQFATSCWEGYHFWIPVVQYI</sequence>
<dbReference type="Proteomes" id="UP001273768">
    <property type="component" value="Unassembled WGS sequence"/>
</dbReference>
<organism evidence="2 3">
    <name type="scientific">Methanoculleus nereidis</name>
    <dbReference type="NCBI Taxonomy" id="2735141"/>
    <lineage>
        <taxon>Archaea</taxon>
        <taxon>Methanobacteriati</taxon>
        <taxon>Methanobacteriota</taxon>
        <taxon>Stenosarchaea group</taxon>
        <taxon>Methanomicrobia</taxon>
        <taxon>Methanomicrobiales</taxon>
        <taxon>Methanomicrobiaceae</taxon>
        <taxon>Methanoculleus</taxon>
    </lineage>
</organism>
<accession>A0ABU3Z4V3</accession>
<keyword evidence="1" id="KW-1133">Transmembrane helix</keyword>